<dbReference type="Proteomes" id="UP000663856">
    <property type="component" value="Unassembled WGS sequence"/>
</dbReference>
<reference evidence="1" key="1">
    <citation type="submission" date="2021-02" db="EMBL/GenBank/DDBJ databases">
        <authorList>
            <person name="Nowell W R."/>
        </authorList>
    </citation>
    <scope>NUCLEOTIDE SEQUENCE</scope>
</reference>
<protein>
    <submittedName>
        <fullName evidence="1">Uncharacterized protein</fullName>
    </submittedName>
</protein>
<dbReference type="EMBL" id="CAJNRF010001748">
    <property type="protein sequence ID" value="CAF2025175.1"/>
    <property type="molecule type" value="Genomic_DNA"/>
</dbReference>
<gene>
    <name evidence="3" type="ORF">UXM345_LOCUS4230</name>
    <name evidence="1" type="ORF">WKI299_LOCUS6000</name>
    <name evidence="2" type="ORF">XDN619_LOCUS20998</name>
</gene>
<accession>A0A816MSN3</accession>
<evidence type="ECO:0000313" key="1">
    <source>
        <dbReference type="EMBL" id="CAF2025175.1"/>
    </source>
</evidence>
<evidence type="ECO:0000313" key="2">
    <source>
        <dbReference type="EMBL" id="CAF2112322.1"/>
    </source>
</evidence>
<dbReference type="EMBL" id="CAJNRG010009318">
    <property type="protein sequence ID" value="CAF2112322.1"/>
    <property type="molecule type" value="Genomic_DNA"/>
</dbReference>
<evidence type="ECO:0000313" key="4">
    <source>
        <dbReference type="Proteomes" id="UP000663856"/>
    </source>
</evidence>
<comment type="caution">
    <text evidence="1">The sequence shown here is derived from an EMBL/GenBank/DDBJ whole genome shotgun (WGS) entry which is preliminary data.</text>
</comment>
<evidence type="ECO:0000313" key="3">
    <source>
        <dbReference type="EMBL" id="CAF3791001.1"/>
    </source>
</evidence>
<proteinExistence type="predicted"/>
<organism evidence="1 4">
    <name type="scientific">Rotaria magnacalcarata</name>
    <dbReference type="NCBI Taxonomy" id="392030"/>
    <lineage>
        <taxon>Eukaryota</taxon>
        <taxon>Metazoa</taxon>
        <taxon>Spiralia</taxon>
        <taxon>Gnathifera</taxon>
        <taxon>Rotifera</taxon>
        <taxon>Eurotatoria</taxon>
        <taxon>Bdelloidea</taxon>
        <taxon>Philodinida</taxon>
        <taxon>Philodinidae</taxon>
        <taxon>Rotaria</taxon>
    </lineage>
</organism>
<dbReference type="AlphaFoldDB" id="A0A816MSN3"/>
<dbReference type="Proteomes" id="UP000663887">
    <property type="component" value="Unassembled WGS sequence"/>
</dbReference>
<dbReference type="EMBL" id="CAJOBF010000286">
    <property type="protein sequence ID" value="CAF3791001.1"/>
    <property type="molecule type" value="Genomic_DNA"/>
</dbReference>
<name>A0A816MSN3_9BILA</name>
<dbReference type="Proteomes" id="UP000663842">
    <property type="component" value="Unassembled WGS sequence"/>
</dbReference>
<sequence length="239" mass="26597">MQLFPTIHSSLLGCCHLWKLIFLVLRTTRLIQCQMHASLNTSSSSSSSSSPYFAANIFPSLVLRSHDNLPLTEQAIYDLRNDMRKENEFNEFDDEDYMEDDDTDMENDNQQDFQSLSSLTSPSIILNAIISTTTATSVTTTATTTTTATSVTTTTTTTTTTTNAILTTKTVPKKITKITTRSTANSQQTEIIETKVVNTQYTIISSSSSSSSRVVPMFICSLFLFSLLYRNIHMNSVLF</sequence>